<dbReference type="Gene3D" id="1.10.287.1120">
    <property type="entry name" value="Bipartite methylase S protein"/>
    <property type="match status" value="1"/>
</dbReference>
<feature type="domain" description="Type I restriction modification DNA specificity" evidence="4">
    <location>
        <begin position="212"/>
        <end position="379"/>
    </location>
</feature>
<keyword evidence="2" id="KW-0680">Restriction system</keyword>
<dbReference type="PANTHER" id="PTHR30408:SF13">
    <property type="entry name" value="TYPE I RESTRICTION ENZYME HINDI SPECIFICITY SUBUNIT"/>
    <property type="match status" value="1"/>
</dbReference>
<accession>A0ABS5K188</accession>
<dbReference type="PANTHER" id="PTHR30408">
    <property type="entry name" value="TYPE-1 RESTRICTION ENZYME ECOKI SPECIFICITY PROTEIN"/>
    <property type="match status" value="1"/>
</dbReference>
<protein>
    <submittedName>
        <fullName evidence="5">Restriction endonuclease subunit S</fullName>
        <ecNumber evidence="5">3.1.21.-</ecNumber>
    </submittedName>
</protein>
<evidence type="ECO:0000256" key="2">
    <source>
        <dbReference type="ARBA" id="ARBA00022747"/>
    </source>
</evidence>
<gene>
    <name evidence="5" type="ORF">KEM10_21805</name>
</gene>
<dbReference type="GO" id="GO:0016787">
    <property type="term" value="F:hydrolase activity"/>
    <property type="evidence" value="ECO:0007669"/>
    <property type="project" value="UniProtKB-KW"/>
</dbReference>
<dbReference type="GO" id="GO:0004519">
    <property type="term" value="F:endonuclease activity"/>
    <property type="evidence" value="ECO:0007669"/>
    <property type="project" value="UniProtKB-KW"/>
</dbReference>
<evidence type="ECO:0000259" key="4">
    <source>
        <dbReference type="Pfam" id="PF01420"/>
    </source>
</evidence>
<proteinExistence type="inferred from homology"/>
<keyword evidence="5" id="KW-0378">Hydrolase</keyword>
<evidence type="ECO:0000256" key="3">
    <source>
        <dbReference type="ARBA" id="ARBA00023125"/>
    </source>
</evidence>
<keyword evidence="5" id="KW-0540">Nuclease</keyword>
<evidence type="ECO:0000256" key="1">
    <source>
        <dbReference type="ARBA" id="ARBA00010923"/>
    </source>
</evidence>
<dbReference type="RefSeq" id="WP_212219759.1">
    <property type="nucleotide sequence ID" value="NZ_JAGUCO010000033.1"/>
</dbReference>
<evidence type="ECO:0000313" key="6">
    <source>
        <dbReference type="Proteomes" id="UP000708576"/>
    </source>
</evidence>
<dbReference type="EC" id="3.1.21.-" evidence="5"/>
<dbReference type="CDD" id="cd17273">
    <property type="entry name" value="RMtype1_S_EcoJA69PI-TRD1-CR1_like"/>
    <property type="match status" value="1"/>
</dbReference>
<sequence>MRFPEFSGEWHSIILNDLCSLITKGTTPKEFSKGDVNFVKIESLNGIYILKENCATITSEIHNNELRRSILEQDDILFAIAGATVGKIGIVTNDILPANTNQALAIIRLKEKSQKDFLLFVLGSATMKKYIFQSMSVGAQPNLSLAQINNFKFNTPTLPEQTKIAALLSVITDRINTQSKIIEHQESLMKGLIRQIFSQQLRFRDENGNDFSEWKKKRLGEIAEIVGGGTPETTKPEYWNGNFNWFTPTEIKQKYIEESNRKVTALGIQKSSAKILPKNTLLFTSRATIGDVGITKVECSTNQGFQSFLPNEKYETEFLYYWLKAHKKKFIRKSSGSTFIEISKGEMQKIRIQIPSIQEQSKIAKFLSSFDERLEKEKQILTHYKQQKKHLLQNLFV</sequence>
<keyword evidence="6" id="KW-1185">Reference proteome</keyword>
<dbReference type="Proteomes" id="UP000708576">
    <property type="component" value="Unassembled WGS sequence"/>
</dbReference>
<organism evidence="5 6">
    <name type="scientific">Carboxylicivirga linearis</name>
    <dbReference type="NCBI Taxonomy" id="1628157"/>
    <lineage>
        <taxon>Bacteria</taxon>
        <taxon>Pseudomonadati</taxon>
        <taxon>Bacteroidota</taxon>
        <taxon>Bacteroidia</taxon>
        <taxon>Marinilabiliales</taxon>
        <taxon>Marinilabiliaceae</taxon>
        <taxon>Carboxylicivirga</taxon>
    </lineage>
</organism>
<dbReference type="EMBL" id="JAGUCO010000033">
    <property type="protein sequence ID" value="MBS2100937.1"/>
    <property type="molecule type" value="Genomic_DNA"/>
</dbReference>
<dbReference type="Gene3D" id="3.90.220.20">
    <property type="entry name" value="DNA methylase specificity domains"/>
    <property type="match status" value="2"/>
</dbReference>
<comment type="similarity">
    <text evidence="1">Belongs to the type-I restriction system S methylase family.</text>
</comment>
<keyword evidence="3" id="KW-0238">DNA-binding</keyword>
<dbReference type="Pfam" id="PF01420">
    <property type="entry name" value="Methylase_S"/>
    <property type="match status" value="2"/>
</dbReference>
<reference evidence="5 6" key="1">
    <citation type="journal article" date="2015" name="Int. J. Syst. Evol. Microbiol.">
        <title>Carboxylicivirga linearis sp. nov., isolated from a sea cucumber culture pond.</title>
        <authorList>
            <person name="Wang F.Q."/>
            <person name="Zhou Y.X."/>
            <person name="Lin X.Z."/>
            <person name="Chen G.J."/>
            <person name="Du Z.J."/>
        </authorList>
    </citation>
    <scope>NUCLEOTIDE SEQUENCE [LARGE SCALE GENOMIC DNA]</scope>
    <source>
        <strain evidence="5 6">FB218</strain>
    </source>
</reference>
<dbReference type="InterPro" id="IPR044946">
    <property type="entry name" value="Restrct_endonuc_typeI_TRD_sf"/>
</dbReference>
<dbReference type="InterPro" id="IPR052021">
    <property type="entry name" value="Type-I_RS_S_subunit"/>
</dbReference>
<name>A0ABS5K188_9BACT</name>
<evidence type="ECO:0000313" key="5">
    <source>
        <dbReference type="EMBL" id="MBS2100937.1"/>
    </source>
</evidence>
<dbReference type="InterPro" id="IPR000055">
    <property type="entry name" value="Restrct_endonuc_typeI_TRD"/>
</dbReference>
<comment type="caution">
    <text evidence="5">The sequence shown here is derived from an EMBL/GenBank/DDBJ whole genome shotgun (WGS) entry which is preliminary data.</text>
</comment>
<keyword evidence="5" id="KW-0255">Endonuclease</keyword>
<feature type="domain" description="Type I restriction modification DNA specificity" evidence="4">
    <location>
        <begin position="9"/>
        <end position="180"/>
    </location>
</feature>
<dbReference type="CDD" id="cd17246">
    <property type="entry name" value="RMtype1_S_SonII-TRD2-CR2_like"/>
    <property type="match status" value="1"/>
</dbReference>
<dbReference type="SUPFAM" id="SSF116734">
    <property type="entry name" value="DNA methylase specificity domain"/>
    <property type="match status" value="2"/>
</dbReference>